<accession>A0ABR5FB76</accession>
<gene>
    <name evidence="1" type="ORF">ABW16_19435</name>
</gene>
<reference evidence="1 2" key="1">
    <citation type="submission" date="2015-05" db="EMBL/GenBank/DDBJ databases">
        <title>Genome sequence of Mycobacterium heraklionense Davo strain.</title>
        <authorList>
            <person name="Greninger A.L."/>
            <person name="Cunningham G."/>
            <person name="Miller S."/>
        </authorList>
    </citation>
    <scope>NUCLEOTIDE SEQUENCE [LARGE SCALE GENOMIC DNA]</scope>
    <source>
        <strain evidence="1 2">Davo</strain>
    </source>
</reference>
<name>A0ABR5FB76_9MYCO</name>
<evidence type="ECO:0000313" key="2">
    <source>
        <dbReference type="Proteomes" id="UP000036464"/>
    </source>
</evidence>
<protein>
    <submittedName>
        <fullName evidence="1">Uncharacterized protein</fullName>
    </submittedName>
</protein>
<dbReference type="Proteomes" id="UP000036464">
    <property type="component" value="Unassembled WGS sequence"/>
</dbReference>
<proteinExistence type="predicted"/>
<organism evidence="1 2">
    <name type="scientific">Mycolicibacter heraklionensis</name>
    <dbReference type="NCBI Taxonomy" id="512402"/>
    <lineage>
        <taxon>Bacteria</taxon>
        <taxon>Bacillati</taxon>
        <taxon>Actinomycetota</taxon>
        <taxon>Actinomycetes</taxon>
        <taxon>Mycobacteriales</taxon>
        <taxon>Mycobacteriaceae</taxon>
        <taxon>Mycolicibacter</taxon>
    </lineage>
</organism>
<comment type="caution">
    <text evidence="1">The sequence shown here is derived from an EMBL/GenBank/DDBJ whole genome shotgun (WGS) entry which is preliminary data.</text>
</comment>
<evidence type="ECO:0000313" key="1">
    <source>
        <dbReference type="EMBL" id="KLO26477.1"/>
    </source>
</evidence>
<sequence length="138" mass="15158">MRACTRSDVKVGLSVVQRTVRSMESFACLLCDWAGTPESVLVPRGGVGGIEFLPLQRSGVKPLRYALEVVMDGTKMVRVGNFDTRDQAAGLGIYFHNSYLARGNFHCRVRPVRDYFGADDTDPDVSVGCNENFVPAEP</sequence>
<keyword evidence="2" id="KW-1185">Reference proteome</keyword>
<dbReference type="EMBL" id="LDPO01000021">
    <property type="protein sequence ID" value="KLO26477.1"/>
    <property type="molecule type" value="Genomic_DNA"/>
</dbReference>